<evidence type="ECO:0000256" key="2">
    <source>
        <dbReference type="ARBA" id="ARBA00008973"/>
    </source>
</evidence>
<dbReference type="InterPro" id="IPR004872">
    <property type="entry name" value="Lipoprotein_NlpA"/>
</dbReference>
<comment type="similarity">
    <text evidence="2">Belongs to the NlpA lipoprotein family.</text>
</comment>
<dbReference type="NCBIfam" id="TIGR00363">
    <property type="entry name" value="MetQ/NlpA family lipoprotein"/>
    <property type="match status" value="1"/>
</dbReference>
<evidence type="ECO:0000313" key="8">
    <source>
        <dbReference type="EMBL" id="MDR6291532.1"/>
    </source>
</evidence>
<evidence type="ECO:0000256" key="6">
    <source>
        <dbReference type="ARBA" id="ARBA00023288"/>
    </source>
</evidence>
<evidence type="ECO:0000256" key="4">
    <source>
        <dbReference type="ARBA" id="ARBA00023136"/>
    </source>
</evidence>
<evidence type="ECO:0000256" key="5">
    <source>
        <dbReference type="ARBA" id="ARBA00023139"/>
    </source>
</evidence>
<keyword evidence="9" id="KW-1185">Reference proteome</keyword>
<keyword evidence="4" id="KW-0472">Membrane</keyword>
<gene>
    <name evidence="8" type="ORF">E9232_004066</name>
</gene>
<dbReference type="PANTHER" id="PTHR30429:SF1">
    <property type="entry name" value="D-METHIONINE-BINDING LIPOPROTEIN METQ-RELATED"/>
    <property type="match status" value="1"/>
</dbReference>
<comment type="caution">
    <text evidence="8">The sequence shown here is derived from an EMBL/GenBank/DDBJ whole genome shotgun (WGS) entry which is preliminary data.</text>
</comment>
<feature type="chain" id="PRO_5047179033" evidence="7">
    <location>
        <begin position="22"/>
        <end position="259"/>
    </location>
</feature>
<keyword evidence="3 7" id="KW-0732">Signal</keyword>
<name>A0ABU1JSE3_9PROT</name>
<evidence type="ECO:0000256" key="3">
    <source>
        <dbReference type="ARBA" id="ARBA00022729"/>
    </source>
</evidence>
<dbReference type="Pfam" id="PF03180">
    <property type="entry name" value="Lipoprotein_9"/>
    <property type="match status" value="1"/>
</dbReference>
<dbReference type="Gene3D" id="3.40.190.10">
    <property type="entry name" value="Periplasmic binding protein-like II"/>
    <property type="match status" value="2"/>
</dbReference>
<comment type="subcellular location">
    <subcellularLocation>
        <location evidence="1">Membrane</location>
        <topology evidence="1">Lipid-anchor</topology>
    </subcellularLocation>
</comment>
<keyword evidence="5" id="KW-0564">Palmitate</keyword>
<proteinExistence type="inferred from homology"/>
<feature type="signal peptide" evidence="7">
    <location>
        <begin position="1"/>
        <end position="21"/>
    </location>
</feature>
<dbReference type="SUPFAM" id="SSF53850">
    <property type="entry name" value="Periplasmic binding protein-like II"/>
    <property type="match status" value="1"/>
</dbReference>
<keyword evidence="6" id="KW-0449">Lipoprotein</keyword>
<organism evidence="8 9">
    <name type="scientific">Inquilinus ginsengisoli</name>
    <dbReference type="NCBI Taxonomy" id="363840"/>
    <lineage>
        <taxon>Bacteria</taxon>
        <taxon>Pseudomonadati</taxon>
        <taxon>Pseudomonadota</taxon>
        <taxon>Alphaproteobacteria</taxon>
        <taxon>Rhodospirillales</taxon>
        <taxon>Rhodospirillaceae</taxon>
        <taxon>Inquilinus</taxon>
    </lineage>
</organism>
<evidence type="ECO:0000313" key="9">
    <source>
        <dbReference type="Proteomes" id="UP001262410"/>
    </source>
</evidence>
<evidence type="ECO:0000256" key="7">
    <source>
        <dbReference type="SAM" id="SignalP"/>
    </source>
</evidence>
<sequence>MSLKTILAAAALALLAQSAAAETVKIGVTPGPHAEILEQVKPIAHAKGLDIEIVEFTDYVVPNAALDTGELDANSFQHEPYLVNEIEKRGYKISKVANTVTFPIGIYSKKIKAIGELRDGAVVGIPNDPTNGGRVLLLLQSAGLIKLADGTGLKPTVADITDNPKTLQIVELDAAQLPRSLDDTDISAINTNYAVEAGLDPAKDAVLREAADGPYVNIIAVQTARKDEPWVKILVDSYHSDAVKQFLATRFKGAVVAGW</sequence>
<protein>
    <submittedName>
        <fullName evidence="8">D-methionine transport system substrate-binding protein</fullName>
    </submittedName>
</protein>
<dbReference type="PANTHER" id="PTHR30429">
    <property type="entry name" value="D-METHIONINE-BINDING LIPOPROTEIN METQ"/>
    <property type="match status" value="1"/>
</dbReference>
<dbReference type="RefSeq" id="WP_309796829.1">
    <property type="nucleotide sequence ID" value="NZ_JAVDPW010000007.1"/>
</dbReference>
<dbReference type="CDD" id="cd13598">
    <property type="entry name" value="PBP2_lipoprotein_IlpA_like"/>
    <property type="match status" value="1"/>
</dbReference>
<dbReference type="Proteomes" id="UP001262410">
    <property type="component" value="Unassembled WGS sequence"/>
</dbReference>
<evidence type="ECO:0000256" key="1">
    <source>
        <dbReference type="ARBA" id="ARBA00004635"/>
    </source>
</evidence>
<accession>A0ABU1JSE3</accession>
<reference evidence="8 9" key="1">
    <citation type="submission" date="2023-07" db="EMBL/GenBank/DDBJ databases">
        <title>Sorghum-associated microbial communities from plants grown in Nebraska, USA.</title>
        <authorList>
            <person name="Schachtman D."/>
        </authorList>
    </citation>
    <scope>NUCLEOTIDE SEQUENCE [LARGE SCALE GENOMIC DNA]</scope>
    <source>
        <strain evidence="8 9">584</strain>
    </source>
</reference>
<dbReference type="PIRSF" id="PIRSF002854">
    <property type="entry name" value="MetQ"/>
    <property type="match status" value="1"/>
</dbReference>
<dbReference type="EMBL" id="JAVDPW010000007">
    <property type="protein sequence ID" value="MDR6291532.1"/>
    <property type="molecule type" value="Genomic_DNA"/>
</dbReference>